<evidence type="ECO:0000256" key="1">
    <source>
        <dbReference type="SAM" id="Coils"/>
    </source>
</evidence>
<protein>
    <submittedName>
        <fullName evidence="4">Transposase</fullName>
    </submittedName>
</protein>
<name>A0A183BF15_9TREM</name>
<dbReference type="WBParaSite" id="ECPE_0001784501-mRNA-1">
    <property type="protein sequence ID" value="ECPE_0001784501-mRNA-1"/>
    <property type="gene ID" value="ECPE_0001784501"/>
</dbReference>
<evidence type="ECO:0000313" key="4">
    <source>
        <dbReference type="WBParaSite" id="ECPE_0001784501-mRNA-1"/>
    </source>
</evidence>
<sequence>MKNNPPELSFYSTAVSENLADRVDLERQRLDIELAKLRLLELDKRIELEKLQLLQKEDDESKEVKKPRLV</sequence>
<evidence type="ECO:0000313" key="3">
    <source>
        <dbReference type="Proteomes" id="UP000272942"/>
    </source>
</evidence>
<gene>
    <name evidence="2" type="ORF">ECPE_LOCUS17800</name>
</gene>
<reference evidence="2 3" key="2">
    <citation type="submission" date="2018-11" db="EMBL/GenBank/DDBJ databases">
        <authorList>
            <consortium name="Pathogen Informatics"/>
        </authorList>
    </citation>
    <scope>NUCLEOTIDE SEQUENCE [LARGE SCALE GENOMIC DNA]</scope>
    <source>
        <strain evidence="2 3">Egypt</strain>
    </source>
</reference>
<keyword evidence="3" id="KW-1185">Reference proteome</keyword>
<keyword evidence="1" id="KW-0175">Coiled coil</keyword>
<dbReference type="Proteomes" id="UP000272942">
    <property type="component" value="Unassembled WGS sequence"/>
</dbReference>
<dbReference type="AlphaFoldDB" id="A0A183BF15"/>
<proteinExistence type="predicted"/>
<dbReference type="EMBL" id="UZAN01071704">
    <property type="protein sequence ID" value="VDP95112.1"/>
    <property type="molecule type" value="Genomic_DNA"/>
</dbReference>
<organism evidence="4">
    <name type="scientific">Echinostoma caproni</name>
    <dbReference type="NCBI Taxonomy" id="27848"/>
    <lineage>
        <taxon>Eukaryota</taxon>
        <taxon>Metazoa</taxon>
        <taxon>Spiralia</taxon>
        <taxon>Lophotrochozoa</taxon>
        <taxon>Platyhelminthes</taxon>
        <taxon>Trematoda</taxon>
        <taxon>Digenea</taxon>
        <taxon>Plagiorchiida</taxon>
        <taxon>Echinostomata</taxon>
        <taxon>Echinostomatoidea</taxon>
        <taxon>Echinostomatidae</taxon>
        <taxon>Echinostoma</taxon>
    </lineage>
</organism>
<reference evidence="4" key="1">
    <citation type="submission" date="2016-06" db="UniProtKB">
        <authorList>
            <consortium name="WormBaseParasite"/>
        </authorList>
    </citation>
    <scope>IDENTIFICATION</scope>
</reference>
<feature type="coiled-coil region" evidence="1">
    <location>
        <begin position="25"/>
        <end position="57"/>
    </location>
</feature>
<accession>A0A183BF15</accession>
<evidence type="ECO:0000313" key="2">
    <source>
        <dbReference type="EMBL" id="VDP95112.1"/>
    </source>
</evidence>